<evidence type="ECO:0000256" key="1">
    <source>
        <dbReference type="SAM" id="MobiDB-lite"/>
    </source>
</evidence>
<gene>
    <name evidence="2" type="ORF">DL764_004092</name>
</gene>
<reference evidence="2 3" key="1">
    <citation type="submission" date="2018-06" db="EMBL/GenBank/DDBJ databases">
        <title>Complete Genomes of Monosporascus.</title>
        <authorList>
            <person name="Robinson A.J."/>
            <person name="Natvig D.O."/>
        </authorList>
    </citation>
    <scope>NUCLEOTIDE SEQUENCE [LARGE SCALE GENOMIC DNA]</scope>
    <source>
        <strain evidence="2 3">CBS 110550</strain>
    </source>
</reference>
<name>A0A4Q4THL7_9PEZI</name>
<dbReference type="EMBL" id="QJNU01000185">
    <property type="protein sequence ID" value="RYP05017.1"/>
    <property type="molecule type" value="Genomic_DNA"/>
</dbReference>
<dbReference type="OrthoDB" id="4762670at2759"/>
<evidence type="ECO:0000313" key="3">
    <source>
        <dbReference type="Proteomes" id="UP000293360"/>
    </source>
</evidence>
<dbReference type="AlphaFoldDB" id="A0A4Q4THL7"/>
<sequence>MDDLPYDPTDPTGFRRRAELAKQRSVQQGDRHAVAQKAEAATEDSRNGHQDGERASQPQTKRKMAISIHAPPNQQQKEAPWPHHFVYPEWLPAPEIARSREERSVHLKFRIRADHYFALRDIRREVVETAREQAARKDMEEEDGNLKRLRPGFW</sequence>
<keyword evidence="3" id="KW-1185">Reference proteome</keyword>
<organism evidence="2 3">
    <name type="scientific">Monosporascus ibericus</name>
    <dbReference type="NCBI Taxonomy" id="155417"/>
    <lineage>
        <taxon>Eukaryota</taxon>
        <taxon>Fungi</taxon>
        <taxon>Dikarya</taxon>
        <taxon>Ascomycota</taxon>
        <taxon>Pezizomycotina</taxon>
        <taxon>Sordariomycetes</taxon>
        <taxon>Xylariomycetidae</taxon>
        <taxon>Xylariales</taxon>
        <taxon>Xylariales incertae sedis</taxon>
        <taxon>Monosporascus</taxon>
    </lineage>
</organism>
<feature type="compositionally biased region" description="Basic and acidic residues" evidence="1">
    <location>
        <begin position="43"/>
        <end position="54"/>
    </location>
</feature>
<protein>
    <submittedName>
        <fullName evidence="2">Uncharacterized protein</fullName>
    </submittedName>
</protein>
<evidence type="ECO:0000313" key="2">
    <source>
        <dbReference type="EMBL" id="RYP05017.1"/>
    </source>
</evidence>
<dbReference type="Proteomes" id="UP000293360">
    <property type="component" value="Unassembled WGS sequence"/>
</dbReference>
<proteinExistence type="predicted"/>
<feature type="region of interest" description="Disordered" evidence="1">
    <location>
        <begin position="1"/>
        <end position="81"/>
    </location>
</feature>
<comment type="caution">
    <text evidence="2">The sequence shown here is derived from an EMBL/GenBank/DDBJ whole genome shotgun (WGS) entry which is preliminary data.</text>
</comment>
<accession>A0A4Q4THL7</accession>